<dbReference type="Proteomes" id="UP001500454">
    <property type="component" value="Unassembled WGS sequence"/>
</dbReference>
<keyword evidence="2" id="KW-1185">Reference proteome</keyword>
<dbReference type="EMBL" id="BAABHA010000004">
    <property type="protein sequence ID" value="GAA4381861.1"/>
    <property type="molecule type" value="Genomic_DNA"/>
</dbReference>
<evidence type="ECO:0000313" key="2">
    <source>
        <dbReference type="Proteomes" id="UP001500454"/>
    </source>
</evidence>
<name>A0ABP8IZD5_9BACT</name>
<protein>
    <submittedName>
        <fullName evidence="1">Uncharacterized protein</fullName>
    </submittedName>
</protein>
<evidence type="ECO:0000313" key="1">
    <source>
        <dbReference type="EMBL" id="GAA4381861.1"/>
    </source>
</evidence>
<sequence length="105" mass="11701">MSTTAFVEYAQQLADSGLEPGAIVAALKKAGARQLQTVFALRKVLDCALPEADNLVLNHPAWTEHLEDILQYRNQVWDALEQAADQVEYSSDGQLKLTWNLSEEE</sequence>
<reference evidence="2" key="1">
    <citation type="journal article" date="2019" name="Int. J. Syst. Evol. Microbiol.">
        <title>The Global Catalogue of Microorganisms (GCM) 10K type strain sequencing project: providing services to taxonomists for standard genome sequencing and annotation.</title>
        <authorList>
            <consortium name="The Broad Institute Genomics Platform"/>
            <consortium name="The Broad Institute Genome Sequencing Center for Infectious Disease"/>
            <person name="Wu L."/>
            <person name="Ma J."/>
        </authorList>
    </citation>
    <scope>NUCLEOTIDE SEQUENCE [LARGE SCALE GENOMIC DNA]</scope>
    <source>
        <strain evidence="2">JCM 17924</strain>
    </source>
</reference>
<organism evidence="1 2">
    <name type="scientific">Hymenobacter koreensis</name>
    <dbReference type="NCBI Taxonomy" id="1084523"/>
    <lineage>
        <taxon>Bacteria</taxon>
        <taxon>Pseudomonadati</taxon>
        <taxon>Bacteroidota</taxon>
        <taxon>Cytophagia</taxon>
        <taxon>Cytophagales</taxon>
        <taxon>Hymenobacteraceae</taxon>
        <taxon>Hymenobacter</taxon>
    </lineage>
</organism>
<accession>A0ABP8IZD5</accession>
<gene>
    <name evidence="1" type="ORF">GCM10023186_21680</name>
</gene>
<dbReference type="RefSeq" id="WP_345224075.1">
    <property type="nucleotide sequence ID" value="NZ_BAABHA010000004.1"/>
</dbReference>
<comment type="caution">
    <text evidence="1">The sequence shown here is derived from an EMBL/GenBank/DDBJ whole genome shotgun (WGS) entry which is preliminary data.</text>
</comment>
<proteinExistence type="predicted"/>